<dbReference type="PROSITE" id="PS00018">
    <property type="entry name" value="EF_HAND_1"/>
    <property type="match status" value="1"/>
</dbReference>
<dbReference type="InterPro" id="IPR017850">
    <property type="entry name" value="Alkaline_phosphatase_core_sf"/>
</dbReference>
<feature type="transmembrane region" description="Helical" evidence="1">
    <location>
        <begin position="159"/>
        <end position="180"/>
    </location>
</feature>
<evidence type="ECO:0000313" key="4">
    <source>
        <dbReference type="Proteomes" id="UP000394068"/>
    </source>
</evidence>
<sequence length="823" mass="94242">MITKLKAMNWMPFLHTILLFITAFYINFYSLNKQVMMALPGVATPFRALLSFSTKAAFMSLIIIIVYITLIINLKFLKKVFLSYLIYIVTNYFIVITQNLNNKSFRPISLFKYDFFQVDFLKMLLIVILPSMVISILVARFDKLKLLVNLFEDFKKDNLLIGLLIGIAFFRTKSLLNFLIQDIPDLSIGTNFLNYVKFVSVQTILLSVCITYIIWTLLRAFRHLRKLKPSFSLALITSLSMAIIFNFTLQYGVRTDVDLLGHFIFPGATGFQIYILSVIFLVVYVLTNRYLASTLFLSTLGIIISIANIIKEKMRSEPLLITDLLWIKEIKTVISFVDEKIRLYLVIAFITPIVLYFLIKHFVDVTPIIMSKRLRFIVFISLLGALSSTFMVFKNEKDGKVQENIPIISKVNNSFNIEWMGFDANARYKSVLYVWTKQLTKKIMPEPKSYSKSKLQAISKKYKKLATEINQSRPHAITDRTVIYILSESLANPNRINGVTSSRDLLPNIDSIKSTTTSGLMHSDGYGGGTANMEFEALTGLPYYNFSSGVSTLYTEVVPKLQYFPSISNFYSPQNRFVMHPASVSNYNRGNVYRRLGFDNMIFSEGTKENFNDTSKVGVNMSDAALYNNILEKLNTKTSQFYSIITMQNHAPWSIGSPTEVIATGNNFSESENDNLTEYARLLTYTDKSTMDFLDKVSQIEKDITVVFYGDHLPGLYPDSIFRGQEDSQYKTDYFIWSNHDNNQLNYPLVNSSDFPAELLKHTNSKVSPYYALLTKVLDEASIDKIDLNAEQKITAEDLKLVQYDMTLGKNYLMDQSFYKIGD</sequence>
<dbReference type="RefSeq" id="WP_172604977.1">
    <property type="nucleotide sequence ID" value="NZ_CABEHT010000001.1"/>
</dbReference>
<feature type="domain" description="Sulfatase N-terminal" evidence="2">
    <location>
        <begin position="480"/>
        <end position="764"/>
    </location>
</feature>
<name>A0A4U9XKZ3_9STRE</name>
<dbReference type="GO" id="GO:0016740">
    <property type="term" value="F:transferase activity"/>
    <property type="evidence" value="ECO:0007669"/>
    <property type="project" value="UniProtKB-KW"/>
</dbReference>
<protein>
    <submittedName>
        <fullName evidence="3">Glycerol phosphate lipoteichoic acid synthase</fullName>
        <ecNumber evidence="3">2.7.8.-</ecNumber>
    </submittedName>
</protein>
<dbReference type="SUPFAM" id="SSF53649">
    <property type="entry name" value="Alkaline phosphatase-like"/>
    <property type="match status" value="1"/>
</dbReference>
<dbReference type="CDD" id="cd16015">
    <property type="entry name" value="LTA_synthase"/>
    <property type="match status" value="1"/>
</dbReference>
<feature type="transmembrane region" description="Helical" evidence="1">
    <location>
        <begin position="263"/>
        <end position="283"/>
    </location>
</feature>
<keyword evidence="1" id="KW-1133">Transmembrane helix</keyword>
<dbReference type="InterPro" id="IPR000917">
    <property type="entry name" value="Sulfatase_N"/>
</dbReference>
<dbReference type="EC" id="2.7.8.-" evidence="3"/>
<organism evidence="3 4">
    <name type="scientific">Streptococcus pseudoporcinus</name>
    <dbReference type="NCBI Taxonomy" id="361101"/>
    <lineage>
        <taxon>Bacteria</taxon>
        <taxon>Bacillati</taxon>
        <taxon>Bacillota</taxon>
        <taxon>Bacilli</taxon>
        <taxon>Lactobacillales</taxon>
        <taxon>Streptococcaceae</taxon>
        <taxon>Streptococcus</taxon>
    </lineage>
</organism>
<reference evidence="3 4" key="1">
    <citation type="submission" date="2019-05" db="EMBL/GenBank/DDBJ databases">
        <authorList>
            <consortium name="Pathogen Informatics"/>
        </authorList>
    </citation>
    <scope>NUCLEOTIDE SEQUENCE [LARGE SCALE GENOMIC DNA]</scope>
    <source>
        <strain evidence="3 4">NCTC5386</strain>
    </source>
</reference>
<feature type="transmembrane region" description="Helical" evidence="1">
    <location>
        <begin position="12"/>
        <end position="32"/>
    </location>
</feature>
<dbReference type="Pfam" id="PF00884">
    <property type="entry name" value="Sulfatase"/>
    <property type="match status" value="1"/>
</dbReference>
<feature type="transmembrane region" description="Helical" evidence="1">
    <location>
        <begin position="374"/>
        <end position="393"/>
    </location>
</feature>
<feature type="transmembrane region" description="Helical" evidence="1">
    <location>
        <begin position="52"/>
        <end position="74"/>
    </location>
</feature>
<feature type="transmembrane region" description="Helical" evidence="1">
    <location>
        <begin position="81"/>
        <end position="100"/>
    </location>
</feature>
<dbReference type="EMBL" id="CABEHT010000001">
    <property type="protein sequence ID" value="VTS13669.1"/>
    <property type="molecule type" value="Genomic_DNA"/>
</dbReference>
<feature type="transmembrane region" description="Helical" evidence="1">
    <location>
        <begin position="192"/>
        <end position="218"/>
    </location>
</feature>
<accession>A0A4U9XKZ3</accession>
<feature type="transmembrane region" description="Helical" evidence="1">
    <location>
        <begin position="290"/>
        <end position="310"/>
    </location>
</feature>
<keyword evidence="3" id="KW-0808">Transferase</keyword>
<feature type="transmembrane region" description="Helical" evidence="1">
    <location>
        <begin position="230"/>
        <end position="251"/>
    </location>
</feature>
<evidence type="ECO:0000313" key="3">
    <source>
        <dbReference type="EMBL" id="VTS13669.1"/>
    </source>
</evidence>
<gene>
    <name evidence="3" type="ORF">NCTC5386_01062</name>
</gene>
<keyword evidence="1" id="KW-0812">Transmembrane</keyword>
<feature type="transmembrane region" description="Helical" evidence="1">
    <location>
        <begin position="120"/>
        <end position="139"/>
    </location>
</feature>
<dbReference type="InterPro" id="IPR018247">
    <property type="entry name" value="EF_Hand_1_Ca_BS"/>
</dbReference>
<dbReference type="Gene3D" id="3.40.720.10">
    <property type="entry name" value="Alkaline Phosphatase, subunit A"/>
    <property type="match status" value="1"/>
</dbReference>
<evidence type="ECO:0000259" key="2">
    <source>
        <dbReference type="Pfam" id="PF00884"/>
    </source>
</evidence>
<dbReference type="AlphaFoldDB" id="A0A4U9XKZ3"/>
<keyword evidence="1" id="KW-0472">Membrane</keyword>
<feature type="transmembrane region" description="Helical" evidence="1">
    <location>
        <begin position="341"/>
        <end position="362"/>
    </location>
</feature>
<dbReference type="Proteomes" id="UP000394068">
    <property type="component" value="Unassembled WGS sequence"/>
</dbReference>
<evidence type="ECO:0000256" key="1">
    <source>
        <dbReference type="SAM" id="Phobius"/>
    </source>
</evidence>
<proteinExistence type="predicted"/>